<dbReference type="RefSeq" id="WP_348262099.1">
    <property type="nucleotide sequence ID" value="NZ_CP121196.1"/>
</dbReference>
<dbReference type="SUPFAM" id="SSF49464">
    <property type="entry name" value="Carboxypeptidase regulatory domain-like"/>
    <property type="match status" value="1"/>
</dbReference>
<gene>
    <name evidence="2" type="ORF">P8935_20125</name>
</gene>
<dbReference type="Gene3D" id="2.60.40.1120">
    <property type="entry name" value="Carboxypeptidase-like, regulatory domain"/>
    <property type="match status" value="1"/>
</dbReference>
<name>A0AAU7DHR8_9BACT</name>
<accession>A0AAU7DHR8</accession>
<feature type="chain" id="PRO_5043358097" evidence="1">
    <location>
        <begin position="40"/>
        <end position="599"/>
    </location>
</feature>
<keyword evidence="2" id="KW-0645">Protease</keyword>
<dbReference type="GO" id="GO:0004180">
    <property type="term" value="F:carboxypeptidase activity"/>
    <property type="evidence" value="ECO:0007669"/>
    <property type="project" value="UniProtKB-KW"/>
</dbReference>
<proteinExistence type="predicted"/>
<feature type="signal peptide" evidence="1">
    <location>
        <begin position="1"/>
        <end position="39"/>
    </location>
</feature>
<sequence length="599" mass="62579">MVLTIPFERADRLSRPHARLAACVLFGCVLGALSTGAIAAQDDLQQIQPRPNEPTKPNQLAVVHGLVRNGASGEPLPRALVRINGDASTGVLTDGQGRFEINDVPEGPQEFTVIKPGFIDQAEAGDAGNSHEYGHNIIVVAQMGDVTFGMVPVNSIRGQIQLSTGDVAQGITVSLLRRTVQDGRAVWQNEANAKTNSDGVYRFGGLADGFYAVYTEPAMDSEAANNLVETGSGKNVARDGYASVFYPDARDFASAARIRVSGGEQAQANISLTLEPFQSVTATVTMPRAISGAGENVGVQVTDAQAHPLSYTAQYDAATHTVQASLPDGTYSFVVTQTTNPPHLMRTTESESDRALGAIFDSQSAIGEVSFAVAGHPVSNLRIPLSQQGSNPIEVTVEHGANGSQSSGDPRIFVTVSQAGGGLGDGIVNSYAEGASTGPLRGQHPAPGSYWVHTSIAPRGLCEASFTAGGASLAHEPLVLGASGSTSPLVLTLRDDCARLTLSLPDSVGLSAGEEPYYIVYAVPDFDSTEDVIPQTLRPSTGGRITLTGLTPGNYHVYTFSRPVALEYRNPAVLAALPGQAIALAPGAEADLAVEVPQR</sequence>
<reference evidence="2" key="1">
    <citation type="submission" date="2023-03" db="EMBL/GenBank/DDBJ databases">
        <title>Edaphobacter sp.</title>
        <authorList>
            <person name="Huber K.J."/>
            <person name="Papendorf J."/>
            <person name="Pilke C."/>
            <person name="Bunk B."/>
            <person name="Sproeer C."/>
            <person name="Pester M."/>
        </authorList>
    </citation>
    <scope>NUCLEOTIDE SEQUENCE</scope>
    <source>
        <strain evidence="2">DSM 110680</strain>
    </source>
</reference>
<keyword evidence="2" id="KW-0378">Hydrolase</keyword>
<dbReference type="Gene3D" id="2.60.40.10">
    <property type="entry name" value="Immunoglobulins"/>
    <property type="match status" value="1"/>
</dbReference>
<dbReference type="Pfam" id="PF13620">
    <property type="entry name" value="CarboxypepD_reg"/>
    <property type="match status" value="1"/>
</dbReference>
<dbReference type="AlphaFoldDB" id="A0AAU7DHR8"/>
<dbReference type="InterPro" id="IPR013783">
    <property type="entry name" value="Ig-like_fold"/>
</dbReference>
<evidence type="ECO:0000313" key="2">
    <source>
        <dbReference type="EMBL" id="XBH16869.1"/>
    </source>
</evidence>
<organism evidence="2">
    <name type="scientific">Telmatobacter sp. DSM 110680</name>
    <dbReference type="NCBI Taxonomy" id="3036704"/>
    <lineage>
        <taxon>Bacteria</taxon>
        <taxon>Pseudomonadati</taxon>
        <taxon>Acidobacteriota</taxon>
        <taxon>Terriglobia</taxon>
        <taxon>Terriglobales</taxon>
        <taxon>Acidobacteriaceae</taxon>
        <taxon>Telmatobacter</taxon>
    </lineage>
</organism>
<keyword evidence="1" id="KW-0732">Signal</keyword>
<dbReference type="InterPro" id="IPR008969">
    <property type="entry name" value="CarboxyPept-like_regulatory"/>
</dbReference>
<protein>
    <submittedName>
        <fullName evidence="2">Carboxypeptidase regulatory-like domain-containing protein</fullName>
    </submittedName>
</protein>
<evidence type="ECO:0000256" key="1">
    <source>
        <dbReference type="SAM" id="SignalP"/>
    </source>
</evidence>
<dbReference type="EMBL" id="CP121196">
    <property type="protein sequence ID" value="XBH16869.1"/>
    <property type="molecule type" value="Genomic_DNA"/>
</dbReference>
<keyword evidence="2" id="KW-0121">Carboxypeptidase</keyword>